<comment type="caution">
    <text evidence="2">The sequence shown here is derived from an EMBL/GenBank/DDBJ whole genome shotgun (WGS) entry which is preliminary data.</text>
</comment>
<protein>
    <submittedName>
        <fullName evidence="2">Uncharacterized protein</fullName>
    </submittedName>
</protein>
<gene>
    <name evidence="2" type="ORF">MERR_LOCUS1296</name>
</gene>
<evidence type="ECO:0000313" key="2">
    <source>
        <dbReference type="EMBL" id="CAA7014062.1"/>
    </source>
</evidence>
<dbReference type="AlphaFoldDB" id="A0A6D2HID5"/>
<evidence type="ECO:0000256" key="1">
    <source>
        <dbReference type="SAM" id="MobiDB-lite"/>
    </source>
</evidence>
<keyword evidence="3" id="KW-1185">Reference proteome</keyword>
<feature type="compositionally biased region" description="Polar residues" evidence="1">
    <location>
        <begin position="67"/>
        <end position="78"/>
    </location>
</feature>
<feature type="region of interest" description="Disordered" evidence="1">
    <location>
        <begin position="119"/>
        <end position="141"/>
    </location>
</feature>
<name>A0A6D2HID5_9BRAS</name>
<dbReference type="EMBL" id="CACVBM020000088">
    <property type="protein sequence ID" value="CAA7014062.1"/>
    <property type="molecule type" value="Genomic_DNA"/>
</dbReference>
<dbReference type="Proteomes" id="UP000467841">
    <property type="component" value="Unassembled WGS sequence"/>
</dbReference>
<evidence type="ECO:0000313" key="3">
    <source>
        <dbReference type="Proteomes" id="UP000467841"/>
    </source>
</evidence>
<feature type="region of interest" description="Disordered" evidence="1">
    <location>
        <begin position="35"/>
        <end position="89"/>
    </location>
</feature>
<accession>A0A6D2HID5</accession>
<organism evidence="2 3">
    <name type="scientific">Microthlaspi erraticum</name>
    <dbReference type="NCBI Taxonomy" id="1685480"/>
    <lineage>
        <taxon>Eukaryota</taxon>
        <taxon>Viridiplantae</taxon>
        <taxon>Streptophyta</taxon>
        <taxon>Embryophyta</taxon>
        <taxon>Tracheophyta</taxon>
        <taxon>Spermatophyta</taxon>
        <taxon>Magnoliopsida</taxon>
        <taxon>eudicotyledons</taxon>
        <taxon>Gunneridae</taxon>
        <taxon>Pentapetalae</taxon>
        <taxon>rosids</taxon>
        <taxon>malvids</taxon>
        <taxon>Brassicales</taxon>
        <taxon>Brassicaceae</taxon>
        <taxon>Coluteocarpeae</taxon>
        <taxon>Microthlaspi</taxon>
    </lineage>
</organism>
<proteinExistence type="predicted"/>
<reference evidence="2" key="1">
    <citation type="submission" date="2020-01" db="EMBL/GenBank/DDBJ databases">
        <authorList>
            <person name="Mishra B."/>
        </authorList>
    </citation>
    <scope>NUCLEOTIDE SEQUENCE [LARGE SCALE GENOMIC DNA]</scope>
</reference>
<sequence>MMRKKVCFEPSEVISQPLPTNSNWVHSELAGLGDKDTVPAAVKEASGSSTSASSETHSLSHKVTVPEPTNGSSRSPYSQHRGKTEERAIENNNHRELWCSLTKICSLQDLQKKLICLQGSKTDEENSGIADGEDIEHHRKS</sequence>
<feature type="compositionally biased region" description="Low complexity" evidence="1">
    <location>
        <begin position="44"/>
        <end position="57"/>
    </location>
</feature>